<keyword evidence="4" id="KW-0249">Electron transport</keyword>
<keyword evidence="3 6" id="KW-0479">Metal-binding</keyword>
<keyword evidence="2 6" id="KW-0349">Heme</keyword>
<proteinExistence type="predicted"/>
<dbReference type="RefSeq" id="WP_167685252.1">
    <property type="nucleotide sequence ID" value="NZ_QHLQ01000020.1"/>
</dbReference>
<sequence length="143" mass="15219">MRRRNTLLGVGAIAALALFAYWQLRTPDQVKPTGATVFDAIVAVQVPAIEGNAAIGKRIFDSACAACHGANAAGTTGIAPPLVHKVYEPSHHGNEAFQRAAANGVKAHHWKFGDMPPVSGLTRGDVTMIITYIRELQRANGIH</sequence>
<gene>
    <name evidence="8" type="ORF">DL239_16800</name>
</gene>
<dbReference type="Gene3D" id="1.10.760.10">
    <property type="entry name" value="Cytochrome c-like domain"/>
    <property type="match status" value="1"/>
</dbReference>
<evidence type="ECO:0000313" key="8">
    <source>
        <dbReference type="EMBL" id="NIZ62632.1"/>
    </source>
</evidence>
<dbReference type="Pfam" id="PF00034">
    <property type="entry name" value="Cytochrom_C"/>
    <property type="match status" value="1"/>
</dbReference>
<evidence type="ECO:0000256" key="5">
    <source>
        <dbReference type="ARBA" id="ARBA00023004"/>
    </source>
</evidence>
<dbReference type="PANTHER" id="PTHR37823:SF1">
    <property type="entry name" value="CYTOCHROME C-553-LIKE"/>
    <property type="match status" value="1"/>
</dbReference>
<dbReference type="PANTHER" id="PTHR37823">
    <property type="entry name" value="CYTOCHROME C-553-LIKE"/>
    <property type="match status" value="1"/>
</dbReference>
<accession>A0ABX0WAI6</accession>
<dbReference type="PROSITE" id="PS51007">
    <property type="entry name" value="CYTC"/>
    <property type="match status" value="1"/>
</dbReference>
<reference evidence="8 9" key="1">
    <citation type="submission" date="2018-05" db="EMBL/GenBank/DDBJ databases">
        <authorList>
            <person name="Zhang Y.-J."/>
        </authorList>
    </citation>
    <scope>NUCLEOTIDE SEQUENCE [LARGE SCALE GENOMIC DNA]</scope>
    <source>
        <strain evidence="8 9">CY04</strain>
    </source>
</reference>
<evidence type="ECO:0000256" key="2">
    <source>
        <dbReference type="ARBA" id="ARBA00022617"/>
    </source>
</evidence>
<evidence type="ECO:0000259" key="7">
    <source>
        <dbReference type="PROSITE" id="PS51007"/>
    </source>
</evidence>
<evidence type="ECO:0000256" key="4">
    <source>
        <dbReference type="ARBA" id="ARBA00022982"/>
    </source>
</evidence>
<keyword evidence="9" id="KW-1185">Reference proteome</keyword>
<dbReference type="InterPro" id="IPR036909">
    <property type="entry name" value="Cyt_c-like_dom_sf"/>
</dbReference>
<dbReference type="InterPro" id="IPR009056">
    <property type="entry name" value="Cyt_c-like_dom"/>
</dbReference>
<feature type="domain" description="Cytochrome c" evidence="7">
    <location>
        <begin position="51"/>
        <end position="137"/>
    </location>
</feature>
<evidence type="ECO:0000256" key="1">
    <source>
        <dbReference type="ARBA" id="ARBA00022448"/>
    </source>
</evidence>
<protein>
    <submittedName>
        <fullName evidence="8">Cytochrome C</fullName>
    </submittedName>
</protein>
<comment type="caution">
    <text evidence="8">The sequence shown here is derived from an EMBL/GenBank/DDBJ whole genome shotgun (WGS) entry which is preliminary data.</text>
</comment>
<keyword evidence="5 6" id="KW-0408">Iron</keyword>
<evidence type="ECO:0000256" key="6">
    <source>
        <dbReference type="PROSITE-ProRule" id="PRU00433"/>
    </source>
</evidence>
<evidence type="ECO:0000313" key="9">
    <source>
        <dbReference type="Proteomes" id="UP001429564"/>
    </source>
</evidence>
<dbReference type="InterPro" id="IPR051811">
    <property type="entry name" value="Cytochrome_c550/c551-like"/>
</dbReference>
<evidence type="ECO:0000256" key="3">
    <source>
        <dbReference type="ARBA" id="ARBA00022723"/>
    </source>
</evidence>
<dbReference type="EMBL" id="QHLQ01000020">
    <property type="protein sequence ID" value="NIZ62632.1"/>
    <property type="molecule type" value="Genomic_DNA"/>
</dbReference>
<dbReference type="SUPFAM" id="SSF46626">
    <property type="entry name" value="Cytochrome c"/>
    <property type="match status" value="1"/>
</dbReference>
<name>A0ABX0WAI6_9RHOB</name>
<keyword evidence="1" id="KW-0813">Transport</keyword>
<dbReference type="Proteomes" id="UP001429564">
    <property type="component" value="Unassembled WGS sequence"/>
</dbReference>
<organism evidence="8 9">
    <name type="scientific">Parasedimentitalea denitrificans</name>
    <dbReference type="NCBI Taxonomy" id="2211118"/>
    <lineage>
        <taxon>Bacteria</taxon>
        <taxon>Pseudomonadati</taxon>
        <taxon>Pseudomonadota</taxon>
        <taxon>Alphaproteobacteria</taxon>
        <taxon>Rhodobacterales</taxon>
        <taxon>Paracoccaceae</taxon>
        <taxon>Parasedimentitalea</taxon>
    </lineage>
</organism>